<sequence length="310" mass="33895">MVNYVDTIFCTMMYFLRRAINMKTAIIVDSTATLPENLSSLENVFQIKLSVIFPDGEVREDSSDPQVISDYYNELENMTTLPTTSQPTNGQIYDLYEEIIQAGYEEVYGIVIASQLSGTLSSLEAVSRTFTDQVTTHMIDAKSTSAVSQHLVAECLRLLAAGYTADTIVPALKQVADESETYILVGSLDNLVKGGRLSATGAFFGNLLKITPLIKIDRAGSLEVIDKIRTERKMREKFKAIYQTAHAKYGDRLHLAIAHSNALERALNIVGNMSDDIDISQVSVSGLTPVVGTHVGNGSIGIFLLVDADL</sequence>
<dbReference type="PROSITE" id="PS51482">
    <property type="entry name" value="DEGV"/>
    <property type="match status" value="1"/>
</dbReference>
<dbReference type="Proteomes" id="UP000235701">
    <property type="component" value="Unassembled WGS sequence"/>
</dbReference>
<dbReference type="PANTHER" id="PTHR33434:SF2">
    <property type="entry name" value="FATTY ACID-BINDING PROTEIN TM_1468"/>
    <property type="match status" value="1"/>
</dbReference>
<comment type="function">
    <text evidence="1">May bind long-chain fatty acids, such as palmitate, and may play a role in lipid transport or fatty acid metabolism.</text>
</comment>
<protein>
    <submittedName>
        <fullName evidence="3">DegV family protein</fullName>
    </submittedName>
</protein>
<evidence type="ECO:0000256" key="2">
    <source>
        <dbReference type="ARBA" id="ARBA00023121"/>
    </source>
</evidence>
<name>A0A2N6UDU9_9LACT</name>
<evidence type="ECO:0000256" key="1">
    <source>
        <dbReference type="ARBA" id="ARBA00003238"/>
    </source>
</evidence>
<dbReference type="Pfam" id="PF02645">
    <property type="entry name" value="DegV"/>
    <property type="match status" value="1"/>
</dbReference>
<keyword evidence="4" id="KW-1185">Reference proteome</keyword>
<dbReference type="EMBL" id="PNHQ01000010">
    <property type="protein sequence ID" value="PMC79742.1"/>
    <property type="molecule type" value="Genomic_DNA"/>
</dbReference>
<dbReference type="GO" id="GO:0008289">
    <property type="term" value="F:lipid binding"/>
    <property type="evidence" value="ECO:0007669"/>
    <property type="project" value="UniProtKB-KW"/>
</dbReference>
<dbReference type="SUPFAM" id="SSF82549">
    <property type="entry name" value="DAK1/DegV-like"/>
    <property type="match status" value="1"/>
</dbReference>
<dbReference type="NCBIfam" id="TIGR00762">
    <property type="entry name" value="DegV"/>
    <property type="match status" value="1"/>
</dbReference>
<reference evidence="3 4" key="1">
    <citation type="submission" date="2017-09" db="EMBL/GenBank/DDBJ databases">
        <title>Bacterial strain isolated from the female urinary microbiota.</title>
        <authorList>
            <person name="Thomas-White K."/>
            <person name="Kumar N."/>
            <person name="Forster S."/>
            <person name="Putonti C."/>
            <person name="Lawley T."/>
            <person name="Wolfe A.J."/>
        </authorList>
    </citation>
    <scope>NUCLEOTIDE SEQUENCE [LARGE SCALE GENOMIC DNA]</scope>
    <source>
        <strain evidence="3 4">UMB0240</strain>
    </source>
</reference>
<dbReference type="Gene3D" id="3.30.1180.10">
    <property type="match status" value="1"/>
</dbReference>
<dbReference type="OrthoDB" id="9775494at2"/>
<dbReference type="InterPro" id="IPR043168">
    <property type="entry name" value="DegV_C"/>
</dbReference>
<evidence type="ECO:0000313" key="4">
    <source>
        <dbReference type="Proteomes" id="UP000235701"/>
    </source>
</evidence>
<dbReference type="PANTHER" id="PTHR33434">
    <property type="entry name" value="DEGV DOMAIN-CONTAINING PROTEIN DR_1986-RELATED"/>
    <property type="match status" value="1"/>
</dbReference>
<dbReference type="AlphaFoldDB" id="A0A2N6UDU9"/>
<dbReference type="InterPro" id="IPR003797">
    <property type="entry name" value="DegV"/>
</dbReference>
<dbReference type="Gene3D" id="3.40.50.10170">
    <property type="match status" value="1"/>
</dbReference>
<dbReference type="InterPro" id="IPR050270">
    <property type="entry name" value="DegV_domain_contain"/>
</dbReference>
<comment type="caution">
    <text evidence="3">The sequence shown here is derived from an EMBL/GenBank/DDBJ whole genome shotgun (WGS) entry which is preliminary data.</text>
</comment>
<gene>
    <name evidence="3" type="ORF">CJ191_05360</name>
</gene>
<organism evidence="3 4">
    <name type="scientific">Aerococcus viridans</name>
    <dbReference type="NCBI Taxonomy" id="1377"/>
    <lineage>
        <taxon>Bacteria</taxon>
        <taxon>Bacillati</taxon>
        <taxon>Bacillota</taxon>
        <taxon>Bacilli</taxon>
        <taxon>Lactobacillales</taxon>
        <taxon>Aerococcaceae</taxon>
        <taxon>Aerococcus</taxon>
    </lineage>
</organism>
<proteinExistence type="predicted"/>
<keyword evidence="2" id="KW-0446">Lipid-binding</keyword>
<accession>A0A2N6UDU9</accession>
<evidence type="ECO:0000313" key="3">
    <source>
        <dbReference type="EMBL" id="PMC79742.1"/>
    </source>
</evidence>